<dbReference type="HOGENOM" id="CLU_2418119_0_0_11"/>
<evidence type="ECO:0008006" key="4">
    <source>
        <dbReference type="Google" id="ProtNLM"/>
    </source>
</evidence>
<sequence>MDSNVAHGGATTINPAQTTTVAKVDTAFATMTAVKADTRDVITIGVTAAMVVVMIIVVVVSTVTTIAVKADTHDVITIGVTAVMVVVMTTEVV</sequence>
<feature type="transmembrane region" description="Helical" evidence="1">
    <location>
        <begin position="41"/>
        <end position="68"/>
    </location>
</feature>
<accession>K0YTI5</accession>
<keyword evidence="1" id="KW-0472">Membrane</keyword>
<gene>
    <name evidence="2" type="ORF">HMPREF9241_00729</name>
</gene>
<reference evidence="2 3" key="1">
    <citation type="submission" date="2012-07" db="EMBL/GenBank/DDBJ databases">
        <title>The Genome Sequence of Actinomyces turicensis ACS-279-V-COL4.</title>
        <authorList>
            <consortium name="The Broad Institute Genome Sequencing Platform"/>
            <person name="Earl A."/>
            <person name="Ward D."/>
            <person name="Feldgarden M."/>
            <person name="Gevers D."/>
            <person name="Saerens B."/>
            <person name="Vaneechoutte M."/>
            <person name="Walker B."/>
            <person name="Young S.K."/>
            <person name="Zeng Q."/>
            <person name="Gargeya S."/>
            <person name="Fitzgerald M."/>
            <person name="Haas B."/>
            <person name="Abouelleil A."/>
            <person name="Alvarado L."/>
            <person name="Arachchi H.M."/>
            <person name="Berlin A."/>
            <person name="Chapman S.B."/>
            <person name="Goldberg J."/>
            <person name="Griggs A."/>
            <person name="Gujja S."/>
            <person name="Hansen M."/>
            <person name="Howarth C."/>
            <person name="Imamovic A."/>
            <person name="Larimer J."/>
            <person name="McCowen C."/>
            <person name="Montmayeur A."/>
            <person name="Murphy C."/>
            <person name="Neiman D."/>
            <person name="Pearson M."/>
            <person name="Priest M."/>
            <person name="Roberts A."/>
            <person name="Saif S."/>
            <person name="Shea T."/>
            <person name="Sisk P."/>
            <person name="Sykes S."/>
            <person name="Wortman J."/>
            <person name="Nusbaum C."/>
            <person name="Birren B."/>
        </authorList>
    </citation>
    <scope>NUCLEOTIDE SEQUENCE [LARGE SCALE GENOMIC DNA]</scope>
    <source>
        <strain evidence="2 3">ACS-279-V-Col4</strain>
    </source>
</reference>
<proteinExistence type="predicted"/>
<dbReference type="RefSeq" id="WP_006680934.1">
    <property type="nucleotide sequence ID" value="NZ_JH815209.1"/>
</dbReference>
<evidence type="ECO:0000256" key="1">
    <source>
        <dbReference type="SAM" id="Phobius"/>
    </source>
</evidence>
<keyword evidence="3" id="KW-1185">Reference proteome</keyword>
<dbReference type="AlphaFoldDB" id="K0YTI5"/>
<keyword evidence="1" id="KW-0812">Transmembrane</keyword>
<feature type="transmembrane region" description="Helical" evidence="1">
    <location>
        <begin position="75"/>
        <end position="92"/>
    </location>
</feature>
<dbReference type="EMBL" id="AGWQ01000005">
    <property type="protein sequence ID" value="EJZ86896.1"/>
    <property type="molecule type" value="Genomic_DNA"/>
</dbReference>
<organism evidence="2 3">
    <name type="scientific">Schaalia turicensis ACS-279-V-Col4</name>
    <dbReference type="NCBI Taxonomy" id="883077"/>
    <lineage>
        <taxon>Bacteria</taxon>
        <taxon>Bacillati</taxon>
        <taxon>Actinomycetota</taxon>
        <taxon>Actinomycetes</taxon>
        <taxon>Actinomycetales</taxon>
        <taxon>Actinomycetaceae</taxon>
        <taxon>Schaalia</taxon>
    </lineage>
</organism>
<name>K0YTI5_9ACTO</name>
<feature type="non-terminal residue" evidence="2">
    <location>
        <position position="93"/>
    </location>
</feature>
<dbReference type="Proteomes" id="UP000003994">
    <property type="component" value="Unassembled WGS sequence"/>
</dbReference>
<comment type="caution">
    <text evidence="2">The sequence shown here is derived from an EMBL/GenBank/DDBJ whole genome shotgun (WGS) entry which is preliminary data.</text>
</comment>
<keyword evidence="1" id="KW-1133">Transmembrane helix</keyword>
<evidence type="ECO:0000313" key="3">
    <source>
        <dbReference type="Proteomes" id="UP000003994"/>
    </source>
</evidence>
<protein>
    <recommendedName>
        <fullName evidence="4">Transmembrane protein</fullName>
    </recommendedName>
</protein>
<evidence type="ECO:0000313" key="2">
    <source>
        <dbReference type="EMBL" id="EJZ86896.1"/>
    </source>
</evidence>